<dbReference type="SMART" id="SM00470">
    <property type="entry name" value="ParB"/>
    <property type="match status" value="1"/>
</dbReference>
<sequence length="247" mass="27083">MTDATTASPSGADEATRELSISDLLRDQRYQIRAKTDEAAVRRYANALRSGAEMPPVRVAIVDGVPVLVDGHHRVAAHVSIGRSTVMAVIVTAPASEARWLAAQANLEHGLPLKPREAREAFRAFIRARKHVLKGRRRLMSLRDIAKALSGAATHMSIHRWMKKDFPKLSKEYGGGPGPTSNEPPAPESQQQVHFTDAMKAVAQVQITGRAIRDPELRGRLIAAIEDGLKIVREVGPWTLPEMSPDF</sequence>
<dbReference type="InterPro" id="IPR036086">
    <property type="entry name" value="ParB/Sulfiredoxin_sf"/>
</dbReference>
<dbReference type="InterPro" id="IPR003115">
    <property type="entry name" value="ParB_N"/>
</dbReference>
<dbReference type="AlphaFoldDB" id="A0A9X9WSJ7"/>
<keyword evidence="4" id="KW-1185">Reference proteome</keyword>
<reference evidence="3" key="1">
    <citation type="submission" date="2020-01" db="EMBL/GenBank/DDBJ databases">
        <authorList>
            <person name="Rat A."/>
        </authorList>
    </citation>
    <scope>NUCLEOTIDE SEQUENCE</scope>
    <source>
        <strain evidence="3">LMG 31231</strain>
    </source>
</reference>
<evidence type="ECO:0000313" key="4">
    <source>
        <dbReference type="Proteomes" id="UP001138751"/>
    </source>
</evidence>
<dbReference type="RefSeq" id="WP_211860505.1">
    <property type="nucleotide sequence ID" value="NZ_JAAEDM010000005.1"/>
</dbReference>
<accession>A0A9X9WSJ7</accession>
<feature type="region of interest" description="Disordered" evidence="1">
    <location>
        <begin position="169"/>
        <end position="192"/>
    </location>
</feature>
<protein>
    <submittedName>
        <fullName evidence="3">ParB N-terminal domain-containing protein</fullName>
    </submittedName>
</protein>
<dbReference type="Proteomes" id="UP001138751">
    <property type="component" value="Unassembled WGS sequence"/>
</dbReference>
<comment type="caution">
    <text evidence="3">The sequence shown here is derived from an EMBL/GenBank/DDBJ whole genome shotgun (WGS) entry which is preliminary data.</text>
</comment>
<evidence type="ECO:0000259" key="2">
    <source>
        <dbReference type="SMART" id="SM00470"/>
    </source>
</evidence>
<evidence type="ECO:0000256" key="1">
    <source>
        <dbReference type="SAM" id="MobiDB-lite"/>
    </source>
</evidence>
<dbReference type="EMBL" id="JAAEDM010000005">
    <property type="protein sequence ID" value="MBR0670126.1"/>
    <property type="molecule type" value="Genomic_DNA"/>
</dbReference>
<dbReference type="SUPFAM" id="SSF110849">
    <property type="entry name" value="ParB/Sulfiredoxin"/>
    <property type="match status" value="1"/>
</dbReference>
<feature type="domain" description="ParB-like N-terminal" evidence="2">
    <location>
        <begin position="17"/>
        <end position="107"/>
    </location>
</feature>
<dbReference type="Gene3D" id="3.90.1530.10">
    <property type="entry name" value="Conserved hypothetical protein from pyrococcus furiosus pfu- 392566-001, ParB domain"/>
    <property type="match status" value="1"/>
</dbReference>
<proteinExistence type="predicted"/>
<reference evidence="3" key="2">
    <citation type="journal article" date="2021" name="Syst. Appl. Microbiol.">
        <title>Roseomonas hellenica sp. nov., isolated from roots of wild-growing Alkanna tinctoria.</title>
        <authorList>
            <person name="Rat A."/>
            <person name="Naranjo H.D."/>
            <person name="Lebbe L."/>
            <person name="Cnockaert M."/>
            <person name="Krigas N."/>
            <person name="Grigoriadou K."/>
            <person name="Maloupa E."/>
            <person name="Willems A."/>
        </authorList>
    </citation>
    <scope>NUCLEOTIDE SEQUENCE</scope>
    <source>
        <strain evidence="3">LMG 31231</strain>
    </source>
</reference>
<dbReference type="Pfam" id="PF02195">
    <property type="entry name" value="ParB_N"/>
    <property type="match status" value="1"/>
</dbReference>
<evidence type="ECO:0000313" key="3">
    <source>
        <dbReference type="EMBL" id="MBR0670126.1"/>
    </source>
</evidence>
<organism evidence="3 4">
    <name type="scientific">Neoroseomonas soli</name>
    <dbReference type="NCBI Taxonomy" id="1081025"/>
    <lineage>
        <taxon>Bacteria</taxon>
        <taxon>Pseudomonadati</taxon>
        <taxon>Pseudomonadota</taxon>
        <taxon>Alphaproteobacteria</taxon>
        <taxon>Acetobacterales</taxon>
        <taxon>Acetobacteraceae</taxon>
        <taxon>Neoroseomonas</taxon>
    </lineage>
</organism>
<name>A0A9X9WSJ7_9PROT</name>
<gene>
    <name evidence="3" type="ORF">GXW76_02970</name>
</gene>